<name>A0A1M4N4R1_9RHOB</name>
<evidence type="ECO:0000313" key="1">
    <source>
        <dbReference type="EMBL" id="SCM69057.1"/>
    </source>
</evidence>
<evidence type="ECO:0000313" key="2">
    <source>
        <dbReference type="Proteomes" id="UP000184085"/>
    </source>
</evidence>
<gene>
    <name evidence="1" type="ORF">KARMA_3290</name>
</gene>
<accession>A0A1M4N4R1</accession>
<dbReference type="Pfam" id="PF10636">
    <property type="entry name" value="hemP"/>
    <property type="match status" value="1"/>
</dbReference>
<dbReference type="EMBL" id="FMJB01000063">
    <property type="protein sequence ID" value="SCM69057.1"/>
    <property type="molecule type" value="Genomic_DNA"/>
</dbReference>
<keyword evidence="2" id="KW-1185">Reference proteome</keyword>
<dbReference type="InterPro" id="IPR019600">
    <property type="entry name" value="Hemin_uptake_protein_HemP"/>
</dbReference>
<proteinExistence type="predicted"/>
<dbReference type="AlphaFoldDB" id="A0A1M4N4R1"/>
<dbReference type="Gene3D" id="2.10.70.10">
    <property type="entry name" value="Complement Module, domain 1"/>
    <property type="match status" value="1"/>
</dbReference>
<dbReference type="Proteomes" id="UP000184085">
    <property type="component" value="Unassembled WGS sequence"/>
</dbReference>
<organism evidence="1 2">
    <name type="scientific">Donghicola eburneus</name>
    <dbReference type="NCBI Taxonomy" id="393278"/>
    <lineage>
        <taxon>Bacteria</taxon>
        <taxon>Pseudomonadati</taxon>
        <taxon>Pseudomonadota</taxon>
        <taxon>Alphaproteobacteria</taxon>
        <taxon>Rhodobacterales</taxon>
        <taxon>Roseobacteraceae</taxon>
        <taxon>Donghicola</taxon>
    </lineage>
</organism>
<evidence type="ECO:0008006" key="3">
    <source>
        <dbReference type="Google" id="ProtNLM"/>
    </source>
</evidence>
<reference evidence="2" key="1">
    <citation type="submission" date="2016-09" db="EMBL/GenBank/DDBJ databases">
        <authorList>
            <person name="Wibberg D."/>
        </authorList>
    </citation>
    <scope>NUCLEOTIDE SEQUENCE [LARGE SCALE GENOMIC DNA]</scope>
</reference>
<sequence>MTVMTSTFRTASPHSPELPLHIAEELTAGGAQALIQLGDQIYTLRITRQGKLILTK</sequence>
<protein>
    <recommendedName>
        <fullName evidence="3">Hemin uptake protein HemP</fullName>
    </recommendedName>
</protein>